<dbReference type="Proteomes" id="UP000007517">
    <property type="component" value="Chromosome"/>
</dbReference>
<feature type="transmembrane region" description="Helical" evidence="7">
    <location>
        <begin position="84"/>
        <end position="102"/>
    </location>
</feature>
<feature type="transmembrane region" description="Helical" evidence="7">
    <location>
        <begin position="109"/>
        <end position="132"/>
    </location>
</feature>
<gene>
    <name evidence="7 8" type="primary">lgt</name>
    <name evidence="8" type="ordered locus">BLASA_1876</name>
</gene>
<dbReference type="eggNOG" id="COG0682">
    <property type="taxonomic scope" value="Bacteria"/>
</dbReference>
<evidence type="ECO:0000256" key="5">
    <source>
        <dbReference type="ARBA" id="ARBA00022989"/>
    </source>
</evidence>
<dbReference type="InterPro" id="IPR001640">
    <property type="entry name" value="Lgt"/>
</dbReference>
<evidence type="ECO:0000313" key="8">
    <source>
        <dbReference type="EMBL" id="CCG02792.1"/>
    </source>
</evidence>
<dbReference type="AlphaFoldDB" id="H6RQ23"/>
<dbReference type="RefSeq" id="WP_014375675.1">
    <property type="nucleotide sequence ID" value="NC_016943.1"/>
</dbReference>
<organism evidence="8 9">
    <name type="scientific">Blastococcus saxobsidens (strain DD2)</name>
    <dbReference type="NCBI Taxonomy" id="1146883"/>
    <lineage>
        <taxon>Bacteria</taxon>
        <taxon>Bacillati</taxon>
        <taxon>Actinomycetota</taxon>
        <taxon>Actinomycetes</taxon>
        <taxon>Geodermatophilales</taxon>
        <taxon>Geodermatophilaceae</taxon>
        <taxon>Blastococcus</taxon>
    </lineage>
</organism>
<evidence type="ECO:0000256" key="6">
    <source>
        <dbReference type="ARBA" id="ARBA00023136"/>
    </source>
</evidence>
<evidence type="ECO:0000256" key="7">
    <source>
        <dbReference type="HAMAP-Rule" id="MF_01147"/>
    </source>
</evidence>
<accession>H6RQ23</accession>
<feature type="binding site" evidence="7">
    <location>
        <position position="125"/>
    </location>
    <ligand>
        <name>a 1,2-diacyl-sn-glycero-3-phospho-(1'-sn-glycerol)</name>
        <dbReference type="ChEBI" id="CHEBI:64716"/>
    </ligand>
</feature>
<comment type="similarity">
    <text evidence="1 7">Belongs to the Lgt family.</text>
</comment>
<reference evidence="8 9" key="1">
    <citation type="journal article" date="2012" name="J. Bacteriol.">
        <title>Genome Sequence of Blastococcus saxobsidens DD2, a Stone-Inhabiting Bacterium.</title>
        <authorList>
            <person name="Chouaia B."/>
            <person name="Crotti E."/>
            <person name="Brusetti L."/>
            <person name="Daffonchio D."/>
            <person name="Essoussi I."/>
            <person name="Nouioui I."/>
            <person name="Sbissi I."/>
            <person name="Ghodhbane-Gtari F."/>
            <person name="Gtari M."/>
            <person name="Vacherie B."/>
            <person name="Barbe V."/>
            <person name="Medigue C."/>
            <person name="Gury J."/>
            <person name="Pujic P."/>
            <person name="Normand P."/>
        </authorList>
    </citation>
    <scope>NUCLEOTIDE SEQUENCE [LARGE SCALE GENOMIC DNA]</scope>
    <source>
        <strain evidence="8 9">DD2</strain>
    </source>
</reference>
<dbReference type="GO" id="GO:0042158">
    <property type="term" value="P:lipoprotein biosynthetic process"/>
    <property type="evidence" value="ECO:0007669"/>
    <property type="project" value="UniProtKB-UniRule"/>
</dbReference>
<feature type="transmembrane region" description="Helical" evidence="7">
    <location>
        <begin position="13"/>
        <end position="32"/>
    </location>
</feature>
<feature type="transmembrane region" description="Helical" evidence="7">
    <location>
        <begin position="44"/>
        <end position="64"/>
    </location>
</feature>
<dbReference type="UniPathway" id="UPA00664"/>
<dbReference type="STRING" id="1146883.BLASA_1876"/>
<comment type="function">
    <text evidence="7">Catalyzes the transfer of the diacylglyceryl group from phosphatidylglycerol to the sulfhydryl group of the N-terminal cysteine of a prolipoprotein, the first step in the formation of mature lipoproteins.</text>
</comment>
<comment type="pathway">
    <text evidence="7">Protein modification; lipoprotein biosynthesis (diacylglyceryl transfer).</text>
</comment>
<proteinExistence type="inferred from homology"/>
<keyword evidence="4 7" id="KW-0812">Transmembrane</keyword>
<dbReference type="GO" id="GO:0005886">
    <property type="term" value="C:plasma membrane"/>
    <property type="evidence" value="ECO:0007669"/>
    <property type="project" value="UniProtKB-SubCell"/>
</dbReference>
<keyword evidence="6 7" id="KW-0472">Membrane</keyword>
<evidence type="ECO:0000256" key="2">
    <source>
        <dbReference type="ARBA" id="ARBA00022475"/>
    </source>
</evidence>
<keyword evidence="8" id="KW-0449">Lipoprotein</keyword>
<evidence type="ECO:0000256" key="3">
    <source>
        <dbReference type="ARBA" id="ARBA00022679"/>
    </source>
</evidence>
<name>H6RQ23_BLASD</name>
<dbReference type="PANTHER" id="PTHR30589:SF0">
    <property type="entry name" value="PHOSPHATIDYLGLYCEROL--PROLIPOPROTEIN DIACYLGLYCERYL TRANSFERASE"/>
    <property type="match status" value="1"/>
</dbReference>
<reference evidence="9" key="2">
    <citation type="submission" date="2012-02" db="EMBL/GenBank/DDBJ databases">
        <title>Complete genome sequence of Blastococcus saxobsidens strain DD2.</title>
        <authorList>
            <person name="Genoscope."/>
        </authorList>
    </citation>
    <scope>NUCLEOTIDE SEQUENCE [LARGE SCALE GENOMIC DNA]</scope>
    <source>
        <strain evidence="9">DD2</strain>
    </source>
</reference>
<dbReference type="PANTHER" id="PTHR30589">
    <property type="entry name" value="PROLIPOPROTEIN DIACYLGLYCERYL TRANSFERASE"/>
    <property type="match status" value="1"/>
</dbReference>
<sequence length="253" mass="26888">MRPVLFEVFGFPINSYGVSKAAAALVAGYLLAREFRRLGWNPDRAWSIIIAATVMGFVGGKLYYLAEHAGSLSLHSFGGSGFTWYGGLIAGVVTVVVMARRYELPLGQLAGIAAAPLSFAYGVGRIGCFLSGDGSYGQPSDLPWAVAFPNGMMPTMVPVHPAALYEALFALALGGVLWALRTRWAPLHVFGLYAVLSGVARFLVEEIRLNEEVLFGLTQPQLWSLILAAVGVGLLVTGRRSPSEKEPAASAAA</sequence>
<keyword evidence="8" id="KW-0328">Glycosyltransferase</keyword>
<feature type="transmembrane region" description="Helical" evidence="7">
    <location>
        <begin position="220"/>
        <end position="237"/>
    </location>
</feature>
<keyword evidence="5 7" id="KW-1133">Transmembrane helix</keyword>
<dbReference type="EMBL" id="FO117623">
    <property type="protein sequence ID" value="CCG02792.1"/>
    <property type="molecule type" value="Genomic_DNA"/>
</dbReference>
<comment type="subcellular location">
    <subcellularLocation>
        <location evidence="7">Cell membrane</location>
        <topology evidence="7">Multi-pass membrane protein</topology>
    </subcellularLocation>
</comment>
<dbReference type="HAMAP" id="MF_01147">
    <property type="entry name" value="Lgt"/>
    <property type="match status" value="1"/>
</dbReference>
<feature type="transmembrane region" description="Helical" evidence="7">
    <location>
        <begin position="162"/>
        <end position="180"/>
    </location>
</feature>
<protein>
    <recommendedName>
        <fullName evidence="7">Phosphatidylglycerol--prolipoprotein diacylglyceryl transferase</fullName>
        <ecNumber evidence="7">2.5.1.145</ecNumber>
    </recommendedName>
</protein>
<keyword evidence="3 7" id="KW-0808">Transferase</keyword>
<comment type="catalytic activity">
    <reaction evidence="7">
        <text>L-cysteinyl-[prolipoprotein] + a 1,2-diacyl-sn-glycero-3-phospho-(1'-sn-glycerol) = an S-1,2-diacyl-sn-glyceryl-L-cysteinyl-[prolipoprotein] + sn-glycerol 1-phosphate + H(+)</text>
        <dbReference type="Rhea" id="RHEA:56712"/>
        <dbReference type="Rhea" id="RHEA-COMP:14679"/>
        <dbReference type="Rhea" id="RHEA-COMP:14680"/>
        <dbReference type="ChEBI" id="CHEBI:15378"/>
        <dbReference type="ChEBI" id="CHEBI:29950"/>
        <dbReference type="ChEBI" id="CHEBI:57685"/>
        <dbReference type="ChEBI" id="CHEBI:64716"/>
        <dbReference type="ChEBI" id="CHEBI:140658"/>
        <dbReference type="EC" id="2.5.1.145"/>
    </reaction>
</comment>
<dbReference type="KEGG" id="bsd:BLASA_1876"/>
<keyword evidence="2 7" id="KW-1003">Cell membrane</keyword>
<evidence type="ECO:0000256" key="1">
    <source>
        <dbReference type="ARBA" id="ARBA00007150"/>
    </source>
</evidence>
<dbReference type="OrthoDB" id="871140at2"/>
<dbReference type="GO" id="GO:0008961">
    <property type="term" value="F:phosphatidylglycerol-prolipoprotein diacylglyceryl transferase activity"/>
    <property type="evidence" value="ECO:0007669"/>
    <property type="project" value="UniProtKB-UniRule"/>
</dbReference>
<keyword evidence="9" id="KW-1185">Reference proteome</keyword>
<dbReference type="HOGENOM" id="CLU_013386_1_2_11"/>
<evidence type="ECO:0000256" key="4">
    <source>
        <dbReference type="ARBA" id="ARBA00022692"/>
    </source>
</evidence>
<feature type="transmembrane region" description="Helical" evidence="7">
    <location>
        <begin position="187"/>
        <end position="204"/>
    </location>
</feature>
<evidence type="ECO:0000313" key="9">
    <source>
        <dbReference type="Proteomes" id="UP000007517"/>
    </source>
</evidence>
<dbReference type="Pfam" id="PF01790">
    <property type="entry name" value="LGT"/>
    <property type="match status" value="1"/>
</dbReference>
<dbReference type="EC" id="2.5.1.145" evidence="7"/>